<organism evidence="1 2">
    <name type="scientific">Effrenium voratum</name>
    <dbReference type="NCBI Taxonomy" id="2562239"/>
    <lineage>
        <taxon>Eukaryota</taxon>
        <taxon>Sar</taxon>
        <taxon>Alveolata</taxon>
        <taxon>Dinophyceae</taxon>
        <taxon>Suessiales</taxon>
        <taxon>Symbiodiniaceae</taxon>
        <taxon>Effrenium</taxon>
    </lineage>
</organism>
<dbReference type="AlphaFoldDB" id="A0AA36IC19"/>
<protein>
    <submittedName>
        <fullName evidence="1">Uncharacterized protein</fullName>
    </submittedName>
</protein>
<keyword evidence="2" id="KW-1185">Reference proteome</keyword>
<dbReference type="EMBL" id="CAUJNA010001068">
    <property type="protein sequence ID" value="CAJ1384008.1"/>
    <property type="molecule type" value="Genomic_DNA"/>
</dbReference>
<gene>
    <name evidence="1" type="ORF">EVOR1521_LOCUS10961</name>
</gene>
<sequence>MEAHLDDEWGDKAQSLRTLGRVRPGLFVSYLSFQWFMKKLPNATSKPPARDSHLRDMPRAGFVCWSDTFKKEDCCDEARFGAGGNAGCWDMVYTFRRCCK</sequence>
<dbReference type="Proteomes" id="UP001178507">
    <property type="component" value="Unassembled WGS sequence"/>
</dbReference>
<comment type="caution">
    <text evidence="1">The sequence shown here is derived from an EMBL/GenBank/DDBJ whole genome shotgun (WGS) entry which is preliminary data.</text>
</comment>
<accession>A0AA36IC19</accession>
<name>A0AA36IC19_9DINO</name>
<reference evidence="1" key="1">
    <citation type="submission" date="2023-08" db="EMBL/GenBank/DDBJ databases">
        <authorList>
            <person name="Chen Y."/>
            <person name="Shah S."/>
            <person name="Dougan E. K."/>
            <person name="Thang M."/>
            <person name="Chan C."/>
        </authorList>
    </citation>
    <scope>NUCLEOTIDE SEQUENCE</scope>
</reference>
<proteinExistence type="predicted"/>
<evidence type="ECO:0000313" key="1">
    <source>
        <dbReference type="EMBL" id="CAJ1384008.1"/>
    </source>
</evidence>
<evidence type="ECO:0000313" key="2">
    <source>
        <dbReference type="Proteomes" id="UP001178507"/>
    </source>
</evidence>